<name>A0A0N4YTG1_NIPBR</name>
<dbReference type="Gene3D" id="3.30.70.270">
    <property type="match status" value="1"/>
</dbReference>
<proteinExistence type="predicted"/>
<keyword evidence="1" id="KW-0175">Coiled coil</keyword>
<evidence type="ECO:0000313" key="6">
    <source>
        <dbReference type="WBParaSite" id="NBR_0002053301-mRNA-1"/>
    </source>
</evidence>
<dbReference type="OMA" id="IECENEA"/>
<dbReference type="Gene3D" id="2.40.70.10">
    <property type="entry name" value="Acid Proteases"/>
    <property type="match status" value="1"/>
</dbReference>
<dbReference type="SUPFAM" id="SSF56672">
    <property type="entry name" value="DNA/RNA polymerases"/>
    <property type="match status" value="1"/>
</dbReference>
<evidence type="ECO:0000313" key="5">
    <source>
        <dbReference type="Proteomes" id="UP000271162"/>
    </source>
</evidence>
<dbReference type="InterPro" id="IPR008042">
    <property type="entry name" value="Retrotrans_Pao"/>
</dbReference>
<evidence type="ECO:0000313" key="4">
    <source>
        <dbReference type="EMBL" id="VDL84271.1"/>
    </source>
</evidence>
<dbReference type="Pfam" id="PF00078">
    <property type="entry name" value="RVT_1"/>
    <property type="match status" value="1"/>
</dbReference>
<dbReference type="Gene3D" id="1.10.340.70">
    <property type="match status" value="1"/>
</dbReference>
<dbReference type="InterPro" id="IPR043128">
    <property type="entry name" value="Rev_trsase/Diguanyl_cyclase"/>
</dbReference>
<evidence type="ECO:0000256" key="2">
    <source>
        <dbReference type="SAM" id="MobiDB-lite"/>
    </source>
</evidence>
<feature type="region of interest" description="Disordered" evidence="2">
    <location>
        <begin position="414"/>
        <end position="450"/>
    </location>
</feature>
<feature type="domain" description="Integrase catalytic" evidence="3">
    <location>
        <begin position="1514"/>
        <end position="1701"/>
    </location>
</feature>
<dbReference type="Gene3D" id="3.30.420.10">
    <property type="entry name" value="Ribonuclease H-like superfamily/Ribonuclease H"/>
    <property type="match status" value="1"/>
</dbReference>
<evidence type="ECO:0000256" key="1">
    <source>
        <dbReference type="SAM" id="Coils"/>
    </source>
</evidence>
<evidence type="ECO:0000259" key="3">
    <source>
        <dbReference type="PROSITE" id="PS50994"/>
    </source>
</evidence>
<dbReference type="InterPro" id="IPR021109">
    <property type="entry name" value="Peptidase_aspartic_dom_sf"/>
</dbReference>
<protein>
    <submittedName>
        <fullName evidence="6">Integrase catalytic domain-containing protein</fullName>
    </submittedName>
</protein>
<dbReference type="InterPro" id="IPR036397">
    <property type="entry name" value="RNaseH_sf"/>
</dbReference>
<feature type="region of interest" description="Disordered" evidence="2">
    <location>
        <begin position="1707"/>
        <end position="1726"/>
    </location>
</feature>
<dbReference type="InterPro" id="IPR012337">
    <property type="entry name" value="RNaseH-like_sf"/>
</dbReference>
<dbReference type="InterPro" id="IPR005312">
    <property type="entry name" value="DUF1759"/>
</dbReference>
<sequence length="1953" mass="222220">MDTQLRNCKRKLTMFCKKLEKKVLGGQQEEVSQYDAKTAQHELTAVENIMRKVEEVQQDYASMMDRAGDTASTSEQTDYDQYATMVEGVLSTAFDYVTELQCHLQVMTVDRSKPASSPQPQLADGDQLNGTSEAPRVQLPPVPIPVFSGSIWEWQNFWTLFQANVHSQSVPDLIKFNYLINALHGEPRQAIARFQVTEGNYQKAVDFLRTKYSDREALVHQLIAKLESATSPSQSIKDQRQLLDNLQVIMSQLRDIGEQIDSQWLIKQVLTKFPLSIQREILKRKCSKEEPFLMQDLLDVLDKHILCEEKIALFTSNDKSLAQQPKRDERPARGPHLRKSLPCMYCGQPHKSTACTRYTTPQQRAAYLREHKLCLICASPSHTAEECKRRNCFECQGRHHTSCCLKARVASSSQDVAPSKSQRKDKHPSAAAKSKSKDLEHPRPTQQPVKQFVTHCLSDSDRDTEEDAESIAEYHSSRQHLGIGETYLPIGELLVLDPSTRELRRVAALLDSGAECSFIDQQLAEELHLPAADASTLQLRTFGAEHHLKVSTRRVPLDVWDHEGNPYQLQLLTHTTLTSSLKTPSVLSEVVDFIKQKGLNINLVKARKAKPKILIGSDQLWQLMDVKGSPIRLPSGLYLLPTRLGQLLTGQLTVPYQKLKKGSTDHASRESMSALCTTICAMSMDASKQLTPEQAAWEEYWRLQDEGQEEFGQPDKIVQELVDQKVLSDFRSSIQKRPDGYYVCLPWKDIPMALPDNKALAKNRLRSVWSSLQKDKNLLAAYNETFREQLKLGIIEEVDENTPPLRKVHYLPHQAVLTPHKETTKLRVVYDASAHYKGSPSLNDALHRGPVLLPKLFGLLLRFRIGRIALIADVEKAFLQVRLQEEHRDATRCLWLSDYTKSPEPDNIKTYRFTRVTFGLKSSPFLQTATVFHHLDQSQYDRELIKDLKDNLYVDNVIMTSDTSEEALRQYALTKELFNEIHMNLREFQSNSESVMGSIPEADTAKGVNTKVLGIRWEPKQDQLLLVCNIAKRSIVTKRTVASIIASIFDPMGWMLPLTHRARVFLQTLWNDSVDWDEQLTDDVRHEWNTICDDMDGFRKRIPRFLLAKHSRAHLVICADASAEAYAACVYLVASSQPAHLIMAKARLPSRKRIVTIPKLEVSALRLAARLAVSVVNQLKTVTTIDQVLILSDSEIAIGWTVAQDYLDSTPFVRNRVAEIRKVITYLESEHCQVHLGHISTEENVADLATRGIDKSGFHSHPWWNGPAFLSHPKEQWAAAYKSVPIQDTPGEHARSDADLKHVASTEPNVNSVARSTTSYSEIFSDIRASDLGSIRRIVAYALRFIHNSVLRVNRNTSKRIQLSALFDRPLDATRIPNGLEIRRAMKALVKHHQLVTITTATQNALRHLNLYKDPLGLLRCRGRLGRSNLDDDAKFPLLILQKTQLSRLIIEECHGRLHTGISHTMSKVREHYWIPKLKAQVTAIIRRCTQCQRMNNLPFKYPEQGPLPARRVARSHPFQHVGLDYFGPLTVSREGSTDKCYGIIITCLVTRLVHLDLVQDATSAAFLQALRRFFARRGAPDTITSDNAPTFILGEEALAQCFREAQNDPLIANEISARAIHWTYITPFAPWQGGVYERLIKSVKSALYRTLGRITPQKEELHTIIIEIEGMLNTRPLVYVEAEQEEQHVLRPIDLLQHSFKVAPPLSTTQDTNSDFDYEPTSGQPTSLTKKQLIEAVNSSVKIVDKFWQLWQQQYLTALREHHVREAVTSRGSRISPALGQVVLICDACQPRHSWRMGRGEDQGVAPGLGRRDIRRPVNLLVPLELETSETTAPPHHVDQRVAQQQPVEVTQDQQPQCPPRHPTYNLRKKDRVDYARLAGNEHCVTLMLLQVRRDYTKWQQDRLPRWTHLNFLPTWAAKGTTRAQIVQKKVRRAARHLRPQVHPQSQNLFRR</sequence>
<dbReference type="GO" id="GO:0003676">
    <property type="term" value="F:nucleic acid binding"/>
    <property type="evidence" value="ECO:0007669"/>
    <property type="project" value="InterPro"/>
</dbReference>
<dbReference type="InterPro" id="IPR043502">
    <property type="entry name" value="DNA/RNA_pol_sf"/>
</dbReference>
<dbReference type="EMBL" id="UYSL01025236">
    <property type="protein sequence ID" value="VDL84271.1"/>
    <property type="molecule type" value="Genomic_DNA"/>
</dbReference>
<dbReference type="CDD" id="cd01644">
    <property type="entry name" value="RT_pepA17"/>
    <property type="match status" value="1"/>
</dbReference>
<dbReference type="GO" id="GO:0015074">
    <property type="term" value="P:DNA integration"/>
    <property type="evidence" value="ECO:0007669"/>
    <property type="project" value="InterPro"/>
</dbReference>
<dbReference type="Pfam" id="PF05380">
    <property type="entry name" value="Peptidase_A17"/>
    <property type="match status" value="1"/>
</dbReference>
<dbReference type="SUPFAM" id="SSF53098">
    <property type="entry name" value="Ribonuclease H-like"/>
    <property type="match status" value="1"/>
</dbReference>
<dbReference type="PROSITE" id="PS50994">
    <property type="entry name" value="INTEGRASE"/>
    <property type="match status" value="1"/>
</dbReference>
<feature type="region of interest" description="Disordered" evidence="2">
    <location>
        <begin position="110"/>
        <end position="136"/>
    </location>
</feature>
<dbReference type="STRING" id="27835.A0A0N4YTG1"/>
<dbReference type="PANTHER" id="PTHR47331:SF1">
    <property type="entry name" value="GAG-LIKE PROTEIN"/>
    <property type="match status" value="1"/>
</dbReference>
<dbReference type="Pfam" id="PF03564">
    <property type="entry name" value="DUF1759"/>
    <property type="match status" value="1"/>
</dbReference>
<dbReference type="InterPro" id="IPR041588">
    <property type="entry name" value="Integrase_H2C2"/>
</dbReference>
<feature type="coiled-coil region" evidence="1">
    <location>
        <begin position="36"/>
        <end position="66"/>
    </location>
</feature>
<dbReference type="GO" id="GO:0042575">
    <property type="term" value="C:DNA polymerase complex"/>
    <property type="evidence" value="ECO:0007669"/>
    <property type="project" value="UniProtKB-ARBA"/>
</dbReference>
<reference evidence="4 5" key="2">
    <citation type="submission" date="2018-11" db="EMBL/GenBank/DDBJ databases">
        <authorList>
            <consortium name="Pathogen Informatics"/>
        </authorList>
    </citation>
    <scope>NUCLEOTIDE SEQUENCE [LARGE SCALE GENOMIC DNA]</scope>
</reference>
<accession>A0A0N4YTG1</accession>
<dbReference type="Proteomes" id="UP000271162">
    <property type="component" value="Unassembled WGS sequence"/>
</dbReference>
<dbReference type="InterPro" id="IPR001584">
    <property type="entry name" value="Integrase_cat-core"/>
</dbReference>
<dbReference type="Gene3D" id="3.10.10.10">
    <property type="entry name" value="HIV Type 1 Reverse Transcriptase, subunit A, domain 1"/>
    <property type="match status" value="1"/>
</dbReference>
<organism evidence="6">
    <name type="scientific">Nippostrongylus brasiliensis</name>
    <name type="common">Rat hookworm</name>
    <dbReference type="NCBI Taxonomy" id="27835"/>
    <lineage>
        <taxon>Eukaryota</taxon>
        <taxon>Metazoa</taxon>
        <taxon>Ecdysozoa</taxon>
        <taxon>Nematoda</taxon>
        <taxon>Chromadorea</taxon>
        <taxon>Rhabditida</taxon>
        <taxon>Rhabditina</taxon>
        <taxon>Rhabditomorpha</taxon>
        <taxon>Strongyloidea</taxon>
        <taxon>Heligmosomidae</taxon>
        <taxon>Nippostrongylus</taxon>
    </lineage>
</organism>
<dbReference type="WBParaSite" id="NBR_0002053301-mRNA-1">
    <property type="protein sequence ID" value="NBR_0002053301-mRNA-1"/>
    <property type="gene ID" value="NBR_0002053301"/>
</dbReference>
<dbReference type="PANTHER" id="PTHR47331">
    <property type="entry name" value="PHD-TYPE DOMAIN-CONTAINING PROTEIN"/>
    <property type="match status" value="1"/>
</dbReference>
<gene>
    <name evidence="4" type="ORF">NBR_LOCUS20534</name>
</gene>
<keyword evidence="5" id="KW-1185">Reference proteome</keyword>
<reference evidence="6" key="1">
    <citation type="submission" date="2017-02" db="UniProtKB">
        <authorList>
            <consortium name="WormBaseParasite"/>
        </authorList>
    </citation>
    <scope>IDENTIFICATION</scope>
</reference>
<dbReference type="Pfam" id="PF17921">
    <property type="entry name" value="Integrase_H2C2"/>
    <property type="match status" value="1"/>
</dbReference>
<dbReference type="InterPro" id="IPR000477">
    <property type="entry name" value="RT_dom"/>
</dbReference>